<organism evidence="8 9">
    <name type="scientific">Kineococcus rhizosphaerae</name>
    <dbReference type="NCBI Taxonomy" id="559628"/>
    <lineage>
        <taxon>Bacteria</taxon>
        <taxon>Bacillati</taxon>
        <taxon>Actinomycetota</taxon>
        <taxon>Actinomycetes</taxon>
        <taxon>Kineosporiales</taxon>
        <taxon>Kineosporiaceae</taxon>
        <taxon>Kineococcus</taxon>
    </lineage>
</organism>
<proteinExistence type="predicted"/>
<dbReference type="GO" id="GO:0016757">
    <property type="term" value="F:glycosyltransferase activity"/>
    <property type="evidence" value="ECO:0007669"/>
    <property type="project" value="UniProtKB-KW"/>
</dbReference>
<dbReference type="Pfam" id="PF13641">
    <property type="entry name" value="Glyco_tranf_2_3"/>
    <property type="match status" value="1"/>
</dbReference>
<evidence type="ECO:0000256" key="2">
    <source>
        <dbReference type="ARBA" id="ARBA00022676"/>
    </source>
</evidence>
<evidence type="ECO:0000256" key="6">
    <source>
        <dbReference type="ARBA" id="ARBA00023136"/>
    </source>
</evidence>
<sequence length="490" mass="53770">MNDPRWYLALLNTGAFLLCVSFLVYVLCILRPFVRRRDTLPGDPDEYDLHFVVPCLNEEAVITGTVRHLVTTFPRARLWCVDDASTDATPRLLAALEEEFAAVRVLTRRHPDAQQGKGPALNHAWRAIDAELPPGTDRSRVLVGILDADARLDRLCPDLISGPAMFGDPDVAAVQVQVRVTCDVDALVSTDLDDLSSVFDPATVHAPPRRDPLLIQLQDLEFTGPIAAMQVLRRRTGSVGMGGNGQFTRMAALDRIALEHGTPWHGALLEDFELGLHVLLTGGRTEYCDDTYVSQVGLTALRPLIRQRSRWAQGGMQCMRYLWRVLSSPNVPLPAALEIAYYLCVPWSQITGSVVFPLALGLDVHYAATTGGGPTAWWVAGAWGVLPLAVLFGALPHAVWGPLYRMRTRSGISHGRAVRLGVANILYGYLLQLAVWWALVRVLRGRHDWKKTAHDAGHAGTEVTTHDGAPVLVGAGDTHETHAEGREDAR</sequence>
<evidence type="ECO:0000313" key="8">
    <source>
        <dbReference type="EMBL" id="PRY16875.1"/>
    </source>
</evidence>
<dbReference type="AlphaFoldDB" id="A0A2T0R6S2"/>
<evidence type="ECO:0000313" key="9">
    <source>
        <dbReference type="Proteomes" id="UP000238083"/>
    </source>
</evidence>
<dbReference type="InterPro" id="IPR050321">
    <property type="entry name" value="Glycosyltr_2/OpgH_subfam"/>
</dbReference>
<comment type="subcellular location">
    <subcellularLocation>
        <location evidence="1">Membrane</location>
        <topology evidence="1">Multi-pass membrane protein</topology>
    </subcellularLocation>
</comment>
<feature type="transmembrane region" description="Helical" evidence="7">
    <location>
        <begin position="420"/>
        <end position="439"/>
    </location>
</feature>
<dbReference type="GO" id="GO:0016020">
    <property type="term" value="C:membrane"/>
    <property type="evidence" value="ECO:0007669"/>
    <property type="project" value="UniProtKB-SubCell"/>
</dbReference>
<accession>A0A2T0R6S2</accession>
<keyword evidence="2" id="KW-0328">Glycosyltransferase</keyword>
<feature type="transmembrane region" description="Helical" evidence="7">
    <location>
        <begin position="6"/>
        <end position="30"/>
    </location>
</feature>
<dbReference type="OrthoDB" id="9806824at2"/>
<comment type="caution">
    <text evidence="8">The sequence shown here is derived from an EMBL/GenBank/DDBJ whole genome shotgun (WGS) entry which is preliminary data.</text>
</comment>
<dbReference type="PANTHER" id="PTHR43867:SF2">
    <property type="entry name" value="CELLULOSE SYNTHASE CATALYTIC SUBUNIT A [UDP-FORMING]"/>
    <property type="match status" value="1"/>
</dbReference>
<dbReference type="Proteomes" id="UP000238083">
    <property type="component" value="Unassembled WGS sequence"/>
</dbReference>
<keyword evidence="5 7" id="KW-1133">Transmembrane helix</keyword>
<reference evidence="8 9" key="1">
    <citation type="submission" date="2018-03" db="EMBL/GenBank/DDBJ databases">
        <title>Genomic Encyclopedia of Archaeal and Bacterial Type Strains, Phase II (KMG-II): from individual species to whole genera.</title>
        <authorList>
            <person name="Goeker M."/>
        </authorList>
    </citation>
    <scope>NUCLEOTIDE SEQUENCE [LARGE SCALE GENOMIC DNA]</scope>
    <source>
        <strain evidence="8 9">DSM 19711</strain>
    </source>
</reference>
<keyword evidence="9" id="KW-1185">Reference proteome</keyword>
<protein>
    <submittedName>
        <fullName evidence="8">Cellulose synthase/poly-beta-1,6-N-acetylglucosamine synthase-like glycosyltransferase</fullName>
    </submittedName>
</protein>
<name>A0A2T0R6S2_9ACTN</name>
<dbReference type="EMBL" id="PVZF01000003">
    <property type="protein sequence ID" value="PRY16875.1"/>
    <property type="molecule type" value="Genomic_DNA"/>
</dbReference>
<keyword evidence="4 7" id="KW-0812">Transmembrane</keyword>
<feature type="transmembrane region" description="Helical" evidence="7">
    <location>
        <begin position="339"/>
        <end position="360"/>
    </location>
</feature>
<keyword evidence="6 7" id="KW-0472">Membrane</keyword>
<dbReference type="InterPro" id="IPR029044">
    <property type="entry name" value="Nucleotide-diphossugar_trans"/>
</dbReference>
<evidence type="ECO:0000256" key="4">
    <source>
        <dbReference type="ARBA" id="ARBA00022692"/>
    </source>
</evidence>
<dbReference type="SUPFAM" id="SSF53448">
    <property type="entry name" value="Nucleotide-diphospho-sugar transferases"/>
    <property type="match status" value="1"/>
</dbReference>
<dbReference type="RefSeq" id="WP_106209167.1">
    <property type="nucleotide sequence ID" value="NZ_PVZF01000003.1"/>
</dbReference>
<dbReference type="PANTHER" id="PTHR43867">
    <property type="entry name" value="CELLULOSE SYNTHASE CATALYTIC SUBUNIT A [UDP-FORMING]"/>
    <property type="match status" value="1"/>
</dbReference>
<gene>
    <name evidence="8" type="ORF">CLV37_103307</name>
</gene>
<evidence type="ECO:0000256" key="5">
    <source>
        <dbReference type="ARBA" id="ARBA00022989"/>
    </source>
</evidence>
<dbReference type="Gene3D" id="3.90.550.10">
    <property type="entry name" value="Spore Coat Polysaccharide Biosynthesis Protein SpsA, Chain A"/>
    <property type="match status" value="1"/>
</dbReference>
<evidence type="ECO:0000256" key="7">
    <source>
        <dbReference type="SAM" id="Phobius"/>
    </source>
</evidence>
<keyword evidence="3 8" id="KW-0808">Transferase</keyword>
<evidence type="ECO:0000256" key="1">
    <source>
        <dbReference type="ARBA" id="ARBA00004141"/>
    </source>
</evidence>
<evidence type="ECO:0000256" key="3">
    <source>
        <dbReference type="ARBA" id="ARBA00022679"/>
    </source>
</evidence>
<feature type="transmembrane region" description="Helical" evidence="7">
    <location>
        <begin position="380"/>
        <end position="400"/>
    </location>
</feature>